<dbReference type="AlphaFoldDB" id="A0A4Y2JCR8"/>
<proteinExistence type="predicted"/>
<dbReference type="EMBL" id="BGPR01003354">
    <property type="protein sequence ID" value="GBM87006.1"/>
    <property type="molecule type" value="Genomic_DNA"/>
</dbReference>
<accession>A0A4Y2JCR8</accession>
<dbReference type="Proteomes" id="UP000499080">
    <property type="component" value="Unassembled WGS sequence"/>
</dbReference>
<sequence length="86" mass="9595">MKRTKPELTPLLQASAPHQREVVSYPAYDLTCSRPNTRRILSTNGFRNLELSSLDAETLQRTSISLGKGVPAIAASKILVYKFYTL</sequence>
<organism evidence="1 2">
    <name type="scientific">Araneus ventricosus</name>
    <name type="common">Orbweaver spider</name>
    <name type="synonym">Epeira ventricosa</name>
    <dbReference type="NCBI Taxonomy" id="182803"/>
    <lineage>
        <taxon>Eukaryota</taxon>
        <taxon>Metazoa</taxon>
        <taxon>Ecdysozoa</taxon>
        <taxon>Arthropoda</taxon>
        <taxon>Chelicerata</taxon>
        <taxon>Arachnida</taxon>
        <taxon>Araneae</taxon>
        <taxon>Araneomorphae</taxon>
        <taxon>Entelegynae</taxon>
        <taxon>Araneoidea</taxon>
        <taxon>Araneidae</taxon>
        <taxon>Araneus</taxon>
    </lineage>
</organism>
<protein>
    <submittedName>
        <fullName evidence="1">Uncharacterized protein</fullName>
    </submittedName>
</protein>
<evidence type="ECO:0000313" key="1">
    <source>
        <dbReference type="EMBL" id="GBM87006.1"/>
    </source>
</evidence>
<comment type="caution">
    <text evidence="1">The sequence shown here is derived from an EMBL/GenBank/DDBJ whole genome shotgun (WGS) entry which is preliminary data.</text>
</comment>
<keyword evidence="2" id="KW-1185">Reference proteome</keyword>
<evidence type="ECO:0000313" key="2">
    <source>
        <dbReference type="Proteomes" id="UP000499080"/>
    </source>
</evidence>
<reference evidence="1 2" key="1">
    <citation type="journal article" date="2019" name="Sci. Rep.">
        <title>Orb-weaving spider Araneus ventricosus genome elucidates the spidroin gene catalogue.</title>
        <authorList>
            <person name="Kono N."/>
            <person name="Nakamura H."/>
            <person name="Ohtoshi R."/>
            <person name="Moran D.A.P."/>
            <person name="Shinohara A."/>
            <person name="Yoshida Y."/>
            <person name="Fujiwara M."/>
            <person name="Mori M."/>
            <person name="Tomita M."/>
            <person name="Arakawa K."/>
        </authorList>
    </citation>
    <scope>NUCLEOTIDE SEQUENCE [LARGE SCALE GENOMIC DNA]</scope>
</reference>
<gene>
    <name evidence="1" type="ORF">AVEN_19901_1</name>
</gene>
<name>A0A4Y2JCR8_ARAVE</name>